<evidence type="ECO:0000313" key="1">
    <source>
        <dbReference type="EMBL" id="KAK3390703.1"/>
    </source>
</evidence>
<name>A0AAE0NZR9_9PEZI</name>
<dbReference type="Proteomes" id="UP001285441">
    <property type="component" value="Unassembled WGS sequence"/>
</dbReference>
<proteinExistence type="predicted"/>
<sequence length="557" mass="63228">MSGPDLFQHLKFDANLIAAHVSTRPGLARRAEILREILDKLVKKSYLKSTQLFFITPTPQERNIVTGYFSKDDALKAVIVFSYKELYKYVDECDEKLMDKNCVFVLDVTVGHRNYWVDLGLERVFQWVQDDNDRRPKTIGTNLMALIAYRALSPILKQVEFYGEDPKTRSPVLKTLAKVEEIEHENVWKPQLIEYRKRGLEETTGGTALWSALIMCFLSTVKKDKAKTTKGFDKEPSKTIVCVANPRMFENVANAVKKSDIVKEDKINFEVAYIDWEGGVNGIEQNFKKLPEPGKPWVLGIYPKYSLLPPIPRVRDIIVTSHRWGNVFDPTFSGEMKLAEGFLALPLEQAKDSIPVAMHYLTDKYHLPYHLPSDTIGTILSNAPQSQHDKILETLFVKMRQIRNNATGLTASGDKLIKDAYKSQEMLRCLKVHGLLKGAFLQGPIDPIYHILRACDDLRISIFLANCVSGDLNLSTPIKQTMILLAAAYLAHQETAIAAIDTQYTNIPNIDYHTMWKSACRGLTQDQVHKGGLWLFVGLYVAFFQQIQLSGGDQRRT</sequence>
<comment type="caution">
    <text evidence="1">The sequence shown here is derived from an EMBL/GenBank/DDBJ whole genome shotgun (WGS) entry which is preliminary data.</text>
</comment>
<gene>
    <name evidence="1" type="ORF">B0H63DRAFT_446802</name>
</gene>
<reference evidence="1" key="1">
    <citation type="journal article" date="2023" name="Mol. Phylogenet. Evol.">
        <title>Genome-scale phylogeny and comparative genomics of the fungal order Sordariales.</title>
        <authorList>
            <person name="Hensen N."/>
            <person name="Bonometti L."/>
            <person name="Westerberg I."/>
            <person name="Brannstrom I.O."/>
            <person name="Guillou S."/>
            <person name="Cros-Aarteil S."/>
            <person name="Calhoun S."/>
            <person name="Haridas S."/>
            <person name="Kuo A."/>
            <person name="Mondo S."/>
            <person name="Pangilinan J."/>
            <person name="Riley R."/>
            <person name="LaButti K."/>
            <person name="Andreopoulos B."/>
            <person name="Lipzen A."/>
            <person name="Chen C."/>
            <person name="Yan M."/>
            <person name="Daum C."/>
            <person name="Ng V."/>
            <person name="Clum A."/>
            <person name="Steindorff A."/>
            <person name="Ohm R.A."/>
            <person name="Martin F."/>
            <person name="Silar P."/>
            <person name="Natvig D.O."/>
            <person name="Lalanne C."/>
            <person name="Gautier V."/>
            <person name="Ament-Velasquez S.L."/>
            <person name="Kruys A."/>
            <person name="Hutchinson M.I."/>
            <person name="Powell A.J."/>
            <person name="Barry K."/>
            <person name="Miller A.N."/>
            <person name="Grigoriev I.V."/>
            <person name="Debuchy R."/>
            <person name="Gladieux P."/>
            <person name="Hiltunen Thoren M."/>
            <person name="Johannesson H."/>
        </authorList>
    </citation>
    <scope>NUCLEOTIDE SEQUENCE</scope>
    <source>
        <strain evidence="1">CBS 232.78</strain>
    </source>
</reference>
<dbReference type="EMBL" id="JAULSW010000002">
    <property type="protein sequence ID" value="KAK3390703.1"/>
    <property type="molecule type" value="Genomic_DNA"/>
</dbReference>
<protein>
    <submittedName>
        <fullName evidence="1">Uncharacterized protein</fullName>
    </submittedName>
</protein>
<dbReference type="AlphaFoldDB" id="A0AAE0NZR9"/>
<organism evidence="1 2">
    <name type="scientific">Podospora didyma</name>
    <dbReference type="NCBI Taxonomy" id="330526"/>
    <lineage>
        <taxon>Eukaryota</taxon>
        <taxon>Fungi</taxon>
        <taxon>Dikarya</taxon>
        <taxon>Ascomycota</taxon>
        <taxon>Pezizomycotina</taxon>
        <taxon>Sordariomycetes</taxon>
        <taxon>Sordariomycetidae</taxon>
        <taxon>Sordariales</taxon>
        <taxon>Podosporaceae</taxon>
        <taxon>Podospora</taxon>
    </lineage>
</organism>
<accession>A0AAE0NZR9</accession>
<reference evidence="1" key="2">
    <citation type="submission" date="2023-06" db="EMBL/GenBank/DDBJ databases">
        <authorList>
            <consortium name="Lawrence Berkeley National Laboratory"/>
            <person name="Haridas S."/>
            <person name="Hensen N."/>
            <person name="Bonometti L."/>
            <person name="Westerberg I."/>
            <person name="Brannstrom I.O."/>
            <person name="Guillou S."/>
            <person name="Cros-Aarteil S."/>
            <person name="Calhoun S."/>
            <person name="Kuo A."/>
            <person name="Mondo S."/>
            <person name="Pangilinan J."/>
            <person name="Riley R."/>
            <person name="LaButti K."/>
            <person name="Andreopoulos B."/>
            <person name="Lipzen A."/>
            <person name="Chen C."/>
            <person name="Yanf M."/>
            <person name="Daum C."/>
            <person name="Ng V."/>
            <person name="Clum A."/>
            <person name="Steindorff A."/>
            <person name="Ohm R."/>
            <person name="Martin F."/>
            <person name="Silar P."/>
            <person name="Natvig D."/>
            <person name="Lalanne C."/>
            <person name="Gautier V."/>
            <person name="Ament-velasquez S.L."/>
            <person name="Kruys A."/>
            <person name="Hutchinson M.I."/>
            <person name="Powell A.J."/>
            <person name="Barry K."/>
            <person name="Miller A.N."/>
            <person name="Grigoriev I.V."/>
            <person name="Debuchy R."/>
            <person name="Gladieux P."/>
            <person name="Thoren M.H."/>
            <person name="Johannesson H."/>
        </authorList>
    </citation>
    <scope>NUCLEOTIDE SEQUENCE</scope>
    <source>
        <strain evidence="1">CBS 232.78</strain>
    </source>
</reference>
<evidence type="ECO:0000313" key="2">
    <source>
        <dbReference type="Proteomes" id="UP001285441"/>
    </source>
</evidence>
<keyword evidence="2" id="KW-1185">Reference proteome</keyword>